<feature type="compositionally biased region" description="Basic and acidic residues" evidence="1">
    <location>
        <begin position="335"/>
        <end position="356"/>
    </location>
</feature>
<organism evidence="2 3">
    <name type="scientific">Exophiala viscosa</name>
    <dbReference type="NCBI Taxonomy" id="2486360"/>
    <lineage>
        <taxon>Eukaryota</taxon>
        <taxon>Fungi</taxon>
        <taxon>Dikarya</taxon>
        <taxon>Ascomycota</taxon>
        <taxon>Pezizomycotina</taxon>
        <taxon>Eurotiomycetes</taxon>
        <taxon>Chaetothyriomycetidae</taxon>
        <taxon>Chaetothyriales</taxon>
        <taxon>Herpotrichiellaceae</taxon>
        <taxon>Exophiala</taxon>
    </lineage>
</organism>
<feature type="region of interest" description="Disordered" evidence="1">
    <location>
        <begin position="138"/>
        <end position="183"/>
    </location>
</feature>
<sequence length="1008" mass="113726">MTQLWPPSPSVEDEDVALAKEQVVGVPSNKLKTENQPAGSRGSVDQYPIILDHDGPDTDFTQTLSVHPECEPGSDSVDLSREKPANFPVGTNPEKRFILVPAEQLAKAEDAFSETLHRSKSFTPVDDCGWSRERPQVARINTDLSNGLDGMTPGRQRQPSPYTRNPAEFVASTGPPQAGATLLSPMDAYQPRRSISVHQTYRSTPHDSSDTDHTLSSRRKHERSTSRAHRQSFSHYDLSETEKERSPTLGRRRHSRGKSTSRPDHHHRNPAPSQNGFSDYSYTSQEHITPPQSPKLSAALARSPVSARPSGSHGHAARYDHDRVITDSPYASSAEEGRLRTHGSEGERRSTREGRSRRSSHARRDKSAKPHMSRAPSHRRHRDSKDESNRGLGPSDERRGDQTPLSGQSPRVMEDYFEKAFMANQTKNPSYAQQQSRAVSPLASPPDSPPRTPRNERPQRDHLGSSFNASNTSKPRTRPPSMDDSHPKDLKPLTSLLSAATLGATVAGKTIPSHSRSSTSLSTLGTPSSGSQTRPSSGQRSQRHSPVPDDTPTITHSLSRTNSLLAGDDGTSIRTMTYTVQQDRTLPRTSAYLPAPVESPRTATRAASYSFPPESPRPMPLYRAMSSVSTQSYQQSVHPPTQRSTMSRPVTPAPEQVPVFAAAPLRPAAPPLCPRSTPVSGLHDWYTIRDMPYLDFCPTCMSFLGATRFRDHFIPSMSRDPRQPVMCAMNRPWVRLAWMQSIKHDKKDLHLVWDMSTPPPQETKPCAGSKPDLRKWHHLEDPRTKRPIDGFDICSACVRNIDIVFPKLRSRLFDRPSNKPNQEKICGLNISSKHFWSLLAELERLAERWSREHFRQKDVQDFADYVRRISRHRECAKNNMLGNVSWHFIPELPEFTICEECYEEVVWPIRDRPIAKDVSRTLKLVPNLRRSHSVPGTSCQLYSDRMRRIFHEAVSKNDFEGLKTAAKQRISTEHWLWEMNKLYEADQRRGIDRRTELENNNSIWRSIE</sequence>
<dbReference type="Proteomes" id="UP001203852">
    <property type="component" value="Unassembled WGS sequence"/>
</dbReference>
<feature type="region of interest" description="Disordered" evidence="1">
    <location>
        <begin position="27"/>
        <end position="92"/>
    </location>
</feature>
<feature type="compositionally biased region" description="Basic and acidic residues" evidence="1">
    <location>
        <begin position="237"/>
        <end position="246"/>
    </location>
</feature>
<feature type="compositionally biased region" description="Basic residues" evidence="1">
    <location>
        <begin position="250"/>
        <end position="269"/>
    </location>
</feature>
<feature type="compositionally biased region" description="Polar residues" evidence="1">
    <location>
        <begin position="465"/>
        <end position="474"/>
    </location>
</feature>
<feature type="compositionally biased region" description="Polar residues" evidence="1">
    <location>
        <begin position="423"/>
        <end position="438"/>
    </location>
</feature>
<feature type="compositionally biased region" description="Basic and acidic residues" evidence="1">
    <location>
        <begin position="453"/>
        <end position="463"/>
    </location>
</feature>
<feature type="compositionally biased region" description="Basic residues" evidence="1">
    <location>
        <begin position="216"/>
        <end position="232"/>
    </location>
</feature>
<name>A0AAN6DMT1_9EURO</name>
<feature type="compositionally biased region" description="Polar residues" evidence="1">
    <location>
        <begin position="271"/>
        <end position="287"/>
    </location>
</feature>
<dbReference type="EMBL" id="MU404364">
    <property type="protein sequence ID" value="KAI1608089.1"/>
    <property type="molecule type" value="Genomic_DNA"/>
</dbReference>
<feature type="compositionally biased region" description="Polar residues" evidence="1">
    <location>
        <begin position="552"/>
        <end position="564"/>
    </location>
</feature>
<feature type="region of interest" description="Disordered" evidence="1">
    <location>
        <begin position="508"/>
        <end position="570"/>
    </location>
</feature>
<dbReference type="AlphaFoldDB" id="A0AAN6DMT1"/>
<keyword evidence="3" id="KW-1185">Reference proteome</keyword>
<reference evidence="2" key="1">
    <citation type="journal article" date="2022" name="bioRxiv">
        <title>Deciphering the potential niche of two novel black yeast fungi from a biological soil crust based on their genomes, phenotypes, and melanin regulation.</title>
        <authorList>
            <consortium name="DOE Joint Genome Institute"/>
            <person name="Carr E.C."/>
            <person name="Barton Q."/>
            <person name="Grambo S."/>
            <person name="Sullivan M."/>
            <person name="Renfro C.M."/>
            <person name="Kuo A."/>
            <person name="Pangilinan J."/>
            <person name="Lipzen A."/>
            <person name="Keymanesh K."/>
            <person name="Savage E."/>
            <person name="Barry K."/>
            <person name="Grigoriev I.V."/>
            <person name="Riekhof W.R."/>
            <person name="Harris S.S."/>
        </authorList>
    </citation>
    <scope>NUCLEOTIDE SEQUENCE</scope>
    <source>
        <strain evidence="2">JF 03-4F</strain>
    </source>
</reference>
<evidence type="ECO:0000313" key="3">
    <source>
        <dbReference type="Proteomes" id="UP001203852"/>
    </source>
</evidence>
<protein>
    <submittedName>
        <fullName evidence="2">Uncharacterized protein</fullName>
    </submittedName>
</protein>
<feature type="compositionally biased region" description="Basic and acidic residues" evidence="1">
    <location>
        <begin position="383"/>
        <end position="401"/>
    </location>
</feature>
<feature type="region of interest" description="Disordered" evidence="1">
    <location>
        <begin position="199"/>
        <end position="491"/>
    </location>
</feature>
<evidence type="ECO:0000256" key="1">
    <source>
        <dbReference type="SAM" id="MobiDB-lite"/>
    </source>
</evidence>
<proteinExistence type="predicted"/>
<feature type="compositionally biased region" description="Pro residues" evidence="1">
    <location>
        <begin position="443"/>
        <end position="452"/>
    </location>
</feature>
<evidence type="ECO:0000313" key="2">
    <source>
        <dbReference type="EMBL" id="KAI1608089.1"/>
    </source>
</evidence>
<feature type="compositionally biased region" description="Basic residues" evidence="1">
    <location>
        <begin position="357"/>
        <end position="382"/>
    </location>
</feature>
<gene>
    <name evidence="2" type="ORF">EDD36DRAFT_104983</name>
</gene>
<feature type="compositionally biased region" description="Low complexity" evidence="1">
    <location>
        <begin position="508"/>
        <end position="531"/>
    </location>
</feature>
<feature type="compositionally biased region" description="Basic and acidic residues" evidence="1">
    <location>
        <begin position="204"/>
        <end position="215"/>
    </location>
</feature>
<feature type="compositionally biased region" description="Basic and acidic residues" evidence="1">
    <location>
        <begin position="481"/>
        <end position="491"/>
    </location>
</feature>
<accession>A0AAN6DMT1</accession>
<comment type="caution">
    <text evidence="2">The sequence shown here is derived from an EMBL/GenBank/DDBJ whole genome shotgun (WGS) entry which is preliminary data.</text>
</comment>